<organism evidence="1 2">
    <name type="scientific">Aliarcobacter cryaerophilus</name>
    <dbReference type="NCBI Taxonomy" id="28198"/>
    <lineage>
        <taxon>Bacteria</taxon>
        <taxon>Pseudomonadati</taxon>
        <taxon>Campylobacterota</taxon>
        <taxon>Epsilonproteobacteria</taxon>
        <taxon>Campylobacterales</taxon>
        <taxon>Arcobacteraceae</taxon>
        <taxon>Aliarcobacter</taxon>
    </lineage>
</organism>
<evidence type="ECO:0000313" key="1">
    <source>
        <dbReference type="EMBL" id="UYF42488.1"/>
    </source>
</evidence>
<proteinExistence type="predicted"/>
<dbReference type="EMBL" id="CP099556">
    <property type="protein sequence ID" value="UYF42488.1"/>
    <property type="molecule type" value="Genomic_DNA"/>
</dbReference>
<accession>A0AA46S1D0</accession>
<dbReference type="RefSeq" id="WP_263514103.1">
    <property type="nucleotide sequence ID" value="NZ_CP099556.1"/>
</dbReference>
<evidence type="ECO:0000313" key="2">
    <source>
        <dbReference type="Proteomes" id="UP001164100"/>
    </source>
</evidence>
<dbReference type="AlphaFoldDB" id="A0AA46S1D0"/>
<gene>
    <name evidence="1" type="ORF">NGX11_06150</name>
</gene>
<name>A0AA46S1D0_9BACT</name>
<dbReference type="Proteomes" id="UP001164100">
    <property type="component" value="Chromosome"/>
</dbReference>
<protein>
    <submittedName>
        <fullName evidence="1">Uncharacterized protein</fullName>
    </submittedName>
</protein>
<reference evidence="1" key="1">
    <citation type="journal article" date="2022" name="Front. Microbiol.">
        <title>Species classification and novel plasmid identifications in Arcobacter cryaerophilus and Arcobacter cryaerophilus-like organisms.</title>
        <authorList>
            <person name="Zhou G."/>
            <person name="Wang M."/>
            <person name="Wang H."/>
            <person name="Chen X."/>
            <person name="Gu Y."/>
            <person name="Shao Z."/>
            <person name="Zhang J."/>
            <person name="Zhang M."/>
        </authorList>
    </citation>
    <scope>NUCLEOTIDE SEQUENCE</scope>
    <source>
        <strain evidence="1">ICDCAC48</strain>
    </source>
</reference>
<sequence>MKSVFISGSISIKSLPMQVINSFDKIISQNIQVYVGDADGIDRLTQNYFASKEYTNVIVCTIKEYPRNISSKLFCIKNINYDKNIKNEREKQTSKDEFMTQSSDYSFVIWDGKSKGSFANIKRAIKYNKKIKVYYVDFGRCLEKEELNISYIENIYKSNTGYTLSEIMTKIKSSSIYTNISKASELKEWFINNKILKQSSDKLEINNNYKNYFIIENYRGTQNIKYKKDVLDLIAGNSIFGGRER</sequence>